<organism evidence="1 2">
    <name type="scientific">Dactylosporangium fulvum</name>
    <dbReference type="NCBI Taxonomy" id="53359"/>
    <lineage>
        <taxon>Bacteria</taxon>
        <taxon>Bacillati</taxon>
        <taxon>Actinomycetota</taxon>
        <taxon>Actinomycetes</taxon>
        <taxon>Micromonosporales</taxon>
        <taxon>Micromonosporaceae</taxon>
        <taxon>Dactylosporangium</taxon>
    </lineage>
</organism>
<reference evidence="1" key="1">
    <citation type="submission" date="2021-04" db="EMBL/GenBank/DDBJ databases">
        <authorList>
            <person name="Hartkoorn R.C."/>
            <person name="Beaudoing E."/>
            <person name="Hot D."/>
        </authorList>
    </citation>
    <scope>NUCLEOTIDE SEQUENCE</scope>
    <source>
        <strain evidence="1">NRRL B-16292</strain>
    </source>
</reference>
<accession>A0ABY5VWR2</accession>
<dbReference type="Proteomes" id="UP001059617">
    <property type="component" value="Chromosome"/>
</dbReference>
<proteinExistence type="predicted"/>
<protein>
    <submittedName>
        <fullName evidence="1">Uncharacterized protein</fullName>
    </submittedName>
</protein>
<keyword evidence="2" id="KW-1185">Reference proteome</keyword>
<dbReference type="EMBL" id="CP073720">
    <property type="protein sequence ID" value="UWP82172.1"/>
    <property type="molecule type" value="Genomic_DNA"/>
</dbReference>
<sequence>MTVRTFPVGHYLGGYPDEADAPDGGFEVRISSRVVPLHGPAELAVWALAHQPPDAPFEATLADLFGPVGHDLAGGLVARGALAPVTLGDAPPAEADGDIAVAAVGAEGIAFARRHRLRPLQTAIGWVSGADGGGFAIGFAGQVTVVVDPLLRDLWWWAGPSTDLWELCQRLAAATGSAPERVLRHFLDHGHHLLAAGAAYLDAV</sequence>
<dbReference type="RefSeq" id="WP_259859942.1">
    <property type="nucleotide sequence ID" value="NZ_BAAAST010000091.1"/>
</dbReference>
<evidence type="ECO:0000313" key="2">
    <source>
        <dbReference type="Proteomes" id="UP001059617"/>
    </source>
</evidence>
<name>A0ABY5VWR2_9ACTN</name>
<evidence type="ECO:0000313" key="1">
    <source>
        <dbReference type="EMBL" id="UWP82172.1"/>
    </source>
</evidence>
<gene>
    <name evidence="1" type="ORF">Dfulv_45100</name>
</gene>
<reference evidence="1" key="2">
    <citation type="submission" date="2022-09" db="EMBL/GenBank/DDBJ databases">
        <title>Biosynthetic gene clusters of Dactylosporangioum fulvum.</title>
        <authorList>
            <person name="Caradec T."/>
        </authorList>
    </citation>
    <scope>NUCLEOTIDE SEQUENCE</scope>
    <source>
        <strain evidence="1">NRRL B-16292</strain>
    </source>
</reference>